<dbReference type="AlphaFoldDB" id="A0A0E9RPT4"/>
<protein>
    <submittedName>
        <fullName evidence="1">Uncharacterized protein</fullName>
    </submittedName>
</protein>
<reference evidence="1" key="1">
    <citation type="submission" date="2014-11" db="EMBL/GenBank/DDBJ databases">
        <authorList>
            <person name="Amaro Gonzalez C."/>
        </authorList>
    </citation>
    <scope>NUCLEOTIDE SEQUENCE</scope>
</reference>
<reference evidence="1" key="2">
    <citation type="journal article" date="2015" name="Fish Shellfish Immunol.">
        <title>Early steps in the European eel (Anguilla anguilla)-Vibrio vulnificus interaction in the gills: Role of the RtxA13 toxin.</title>
        <authorList>
            <person name="Callol A."/>
            <person name="Pajuelo D."/>
            <person name="Ebbesson L."/>
            <person name="Teles M."/>
            <person name="MacKenzie S."/>
            <person name="Amaro C."/>
        </authorList>
    </citation>
    <scope>NUCLEOTIDE SEQUENCE</scope>
</reference>
<sequence>MDDIIHGWLVREMPSVSLTNLSSETKFGVQILPRSIEC</sequence>
<organism evidence="1">
    <name type="scientific">Anguilla anguilla</name>
    <name type="common">European freshwater eel</name>
    <name type="synonym">Muraena anguilla</name>
    <dbReference type="NCBI Taxonomy" id="7936"/>
    <lineage>
        <taxon>Eukaryota</taxon>
        <taxon>Metazoa</taxon>
        <taxon>Chordata</taxon>
        <taxon>Craniata</taxon>
        <taxon>Vertebrata</taxon>
        <taxon>Euteleostomi</taxon>
        <taxon>Actinopterygii</taxon>
        <taxon>Neopterygii</taxon>
        <taxon>Teleostei</taxon>
        <taxon>Anguilliformes</taxon>
        <taxon>Anguillidae</taxon>
        <taxon>Anguilla</taxon>
    </lineage>
</organism>
<proteinExistence type="predicted"/>
<accession>A0A0E9RPT4</accession>
<dbReference type="EMBL" id="GBXM01078224">
    <property type="protein sequence ID" value="JAH30353.1"/>
    <property type="molecule type" value="Transcribed_RNA"/>
</dbReference>
<evidence type="ECO:0000313" key="1">
    <source>
        <dbReference type="EMBL" id="JAH30353.1"/>
    </source>
</evidence>
<name>A0A0E9RPT4_ANGAN</name>